<organism evidence="1 2">
    <name type="scientific">Candidatus Dojkabacteria bacterium CG_4_10_14_0_2_um_filter_Dojkabacteria_WS6_41_15</name>
    <dbReference type="NCBI Taxonomy" id="2014249"/>
    <lineage>
        <taxon>Bacteria</taxon>
        <taxon>Candidatus Dojkabacteria</taxon>
    </lineage>
</organism>
<reference evidence="2" key="1">
    <citation type="submission" date="2017-09" db="EMBL/GenBank/DDBJ databases">
        <title>Depth-based differentiation of microbial function through sediment-hosted aquifers and enrichment of novel symbionts in the deep terrestrial subsurface.</title>
        <authorList>
            <person name="Probst A.J."/>
            <person name="Ladd B."/>
            <person name="Jarett J.K."/>
            <person name="Geller-Mcgrath D.E."/>
            <person name="Sieber C.M.K."/>
            <person name="Emerson J.B."/>
            <person name="Anantharaman K."/>
            <person name="Thomas B.C."/>
            <person name="Malmstrom R."/>
            <person name="Stieglmeier M."/>
            <person name="Klingl A."/>
            <person name="Woyke T."/>
            <person name="Ryan C.M."/>
            <person name="Banfield J.F."/>
        </authorList>
    </citation>
    <scope>NUCLEOTIDE SEQUENCE [LARGE SCALE GENOMIC DNA]</scope>
</reference>
<protein>
    <submittedName>
        <fullName evidence="1">Uncharacterized protein</fullName>
    </submittedName>
</protein>
<dbReference type="AlphaFoldDB" id="A0A2M7W1Z2"/>
<evidence type="ECO:0000313" key="2">
    <source>
        <dbReference type="Proteomes" id="UP000228952"/>
    </source>
</evidence>
<evidence type="ECO:0000313" key="1">
    <source>
        <dbReference type="EMBL" id="PJA14124.1"/>
    </source>
</evidence>
<proteinExistence type="predicted"/>
<feature type="non-terminal residue" evidence="1">
    <location>
        <position position="716"/>
    </location>
</feature>
<dbReference type="EMBL" id="PFQB01000061">
    <property type="protein sequence ID" value="PJA14124.1"/>
    <property type="molecule type" value="Genomic_DNA"/>
</dbReference>
<dbReference type="Proteomes" id="UP000228952">
    <property type="component" value="Unassembled WGS sequence"/>
</dbReference>
<gene>
    <name evidence="1" type="ORF">COX64_02410</name>
</gene>
<sequence>MAGGKKEVSMSALGHFYDAVFANTQEQVKKYGREGASDYVGAEISDGMADAIVDVAATLTLSPQLADQFQANAVNYFNDKLTGGFGLNLTDIGILTDPKYTSKTTWATAARDEYGNVIGSNEEITVAPKIEIKNLNDLVSDPKGVADAAADAFFTNWKAAMNARAIAGVGNYVQEAANMRQLRDIGIDPDICATVAHARIGTEKNFGAGPVGVSSGESVRNEVLANTFAMYGGAMTATERKDLSSHLLKQADAADPTSGVFENAMLRARAQATAAGANFAYWNGADPTQGPEGFTDLFTAQKNSVAGFKHAKTNILGQFDQATLFNPNPFGAVNTTEGYGLFLKNSLQGAIQDSLSQPAVLANPSLRTNLMKLFSSLDDETKATNFFKELGNAGAGDFRDMSGAVKAGIDNLGAEFARHGNVVGAARMASASGTVGANNGEMKLGDWLSYMSYRNGKNGFFGTSGIAMNMLVFGDAGATKAFIDGVGALNIFNPLKPSAGSIEPMVNGSYFMNYLAEKDLGFQLFSSAESKQFSKYYFGYTNAKGESEDKKRLLGWKQLGWTIGPNASWMQKQAYKFHTYHPYSFVTGLLTGETPQRMIRIGTDHGRFITQPARWSKGAKWAERLMKNKSYQTVMRISAKVQGIMAIPGRIVRDATQKVAKIVLEKVIMKVAVKLGMQAVVHATAALLTAGVTEVIYWTYVVLNWLSGGFLDKVVK</sequence>
<accession>A0A2M7W1Z2</accession>
<name>A0A2M7W1Z2_9BACT</name>
<comment type="caution">
    <text evidence="1">The sequence shown here is derived from an EMBL/GenBank/DDBJ whole genome shotgun (WGS) entry which is preliminary data.</text>
</comment>